<accession>A0A0H5Q711</accession>
<organism evidence="5">
    <name type="scientific">uncultured prokaryote</name>
    <dbReference type="NCBI Taxonomy" id="198431"/>
    <lineage>
        <taxon>unclassified sequences</taxon>
        <taxon>environmental samples</taxon>
    </lineage>
</organism>
<evidence type="ECO:0000313" key="5">
    <source>
        <dbReference type="EMBL" id="CRY97826.1"/>
    </source>
</evidence>
<evidence type="ECO:0000256" key="3">
    <source>
        <dbReference type="ARBA" id="ARBA00022840"/>
    </source>
</evidence>
<dbReference type="NCBIfam" id="NF038214">
    <property type="entry name" value="IS21_help_AAA"/>
    <property type="match status" value="1"/>
</dbReference>
<evidence type="ECO:0000256" key="2">
    <source>
        <dbReference type="ARBA" id="ARBA00022741"/>
    </source>
</evidence>
<dbReference type="CDD" id="cd00009">
    <property type="entry name" value="AAA"/>
    <property type="match status" value="1"/>
</dbReference>
<name>A0A0H5Q711_9ZZZZ</name>
<dbReference type="InterPro" id="IPR047661">
    <property type="entry name" value="IstB"/>
</dbReference>
<dbReference type="GO" id="GO:0006260">
    <property type="term" value="P:DNA replication"/>
    <property type="evidence" value="ECO:0007669"/>
    <property type="project" value="TreeGrafter"/>
</dbReference>
<dbReference type="PIRSF" id="PIRSF003073">
    <property type="entry name" value="DNAC_TnpB_IstB"/>
    <property type="match status" value="1"/>
</dbReference>
<keyword evidence="3" id="KW-0067">ATP-binding</keyword>
<dbReference type="InterPro" id="IPR028350">
    <property type="entry name" value="DNAC/IstB-like"/>
</dbReference>
<dbReference type="AlphaFoldDB" id="A0A0H5Q711"/>
<dbReference type="InterPro" id="IPR003593">
    <property type="entry name" value="AAA+_ATPase"/>
</dbReference>
<proteinExistence type="inferred from homology"/>
<dbReference type="InterPro" id="IPR002611">
    <property type="entry name" value="IstB_ATP-bd"/>
</dbReference>
<dbReference type="EMBL" id="LN854265">
    <property type="protein sequence ID" value="CRY97826.1"/>
    <property type="molecule type" value="Genomic_DNA"/>
</dbReference>
<protein>
    <recommendedName>
        <fullName evidence="4">AAA+ ATPase domain-containing protein</fullName>
    </recommendedName>
</protein>
<reference evidence="5" key="1">
    <citation type="submission" date="2015-06" db="EMBL/GenBank/DDBJ databases">
        <authorList>
            <person name="Joergensen T."/>
        </authorList>
    </citation>
    <scope>NUCLEOTIDE SEQUENCE</scope>
    <source>
        <strain evidence="5">RGFK1764</strain>
    </source>
</reference>
<reference evidence="5" key="2">
    <citation type="submission" date="2015-07" db="EMBL/GenBank/DDBJ databases">
        <title>Plasmids, circular viruses and viroids from rat gut.</title>
        <authorList>
            <person name="Jorgensen T.J."/>
            <person name="Hansen M.A."/>
            <person name="Xu Z."/>
            <person name="Tabak M.A."/>
            <person name="Sorensen S.J."/>
            <person name="Hansen L.H."/>
        </authorList>
    </citation>
    <scope>NUCLEOTIDE SEQUENCE</scope>
    <source>
        <strain evidence="5">RGFK1764</strain>
    </source>
</reference>
<sequence>MDNISSAFTKLHMPGMASCWRTLNETHQTDKLSFSDGLELLLQSELDSRRNNRIDRLIRSANFKQHACIEELETSEARGIPAGAVNQLATGEYLKAGAAIIISGPTGTGKSFLACALGERACRLGYKVKYYTVSRLLDELKLARIEGHELKFFEKIERLDLIIIDDFGMLKLEGQQQNDFEQIIDDRYHKKSLIISSQLAVADWYGVFSNEMLAEACLDRLVHKSLRFELRGDSMRKKY</sequence>
<evidence type="ECO:0000256" key="1">
    <source>
        <dbReference type="ARBA" id="ARBA00008059"/>
    </source>
</evidence>
<evidence type="ECO:0000259" key="4">
    <source>
        <dbReference type="SMART" id="SM00382"/>
    </source>
</evidence>
<dbReference type="SMART" id="SM00382">
    <property type="entry name" value="AAA"/>
    <property type="match status" value="1"/>
</dbReference>
<comment type="similarity">
    <text evidence="1">Belongs to the IS21/IS1162 putative ATP-binding protein family.</text>
</comment>
<dbReference type="Pfam" id="PF01695">
    <property type="entry name" value="IstB_IS21"/>
    <property type="match status" value="1"/>
</dbReference>
<dbReference type="Gene3D" id="3.40.50.300">
    <property type="entry name" value="P-loop containing nucleotide triphosphate hydrolases"/>
    <property type="match status" value="1"/>
</dbReference>
<dbReference type="GO" id="GO:0005524">
    <property type="term" value="F:ATP binding"/>
    <property type="evidence" value="ECO:0007669"/>
    <property type="project" value="UniProtKB-KW"/>
</dbReference>
<keyword evidence="2" id="KW-0547">Nucleotide-binding</keyword>
<dbReference type="PANTHER" id="PTHR30050:SF4">
    <property type="entry name" value="ATP-BINDING PROTEIN RV3427C IN INSERTION SEQUENCE-RELATED"/>
    <property type="match status" value="1"/>
</dbReference>
<feature type="domain" description="AAA+ ATPase" evidence="4">
    <location>
        <begin position="96"/>
        <end position="229"/>
    </location>
</feature>
<dbReference type="InterPro" id="IPR027417">
    <property type="entry name" value="P-loop_NTPase"/>
</dbReference>
<dbReference type="SUPFAM" id="SSF52540">
    <property type="entry name" value="P-loop containing nucleoside triphosphate hydrolases"/>
    <property type="match status" value="1"/>
</dbReference>
<dbReference type="PANTHER" id="PTHR30050">
    <property type="entry name" value="CHROMOSOMAL REPLICATION INITIATOR PROTEIN DNAA"/>
    <property type="match status" value="1"/>
</dbReference>